<dbReference type="EMBL" id="AHNZ02000495">
    <property type="protein sequence ID" value="EMO05217.1"/>
    <property type="molecule type" value="Genomic_DNA"/>
</dbReference>
<proteinExistence type="predicted"/>
<organism evidence="1 2">
    <name type="scientific">Leptospira interrogans serovar Icterohaemorrhagiae str. Verdun HP</name>
    <dbReference type="NCBI Taxonomy" id="1049910"/>
    <lineage>
        <taxon>Bacteria</taxon>
        <taxon>Pseudomonadati</taxon>
        <taxon>Spirochaetota</taxon>
        <taxon>Spirochaetia</taxon>
        <taxon>Leptospirales</taxon>
        <taxon>Leptospiraceae</taxon>
        <taxon>Leptospira</taxon>
    </lineage>
</organism>
<accession>M6RAN5</accession>
<evidence type="ECO:0000313" key="1">
    <source>
        <dbReference type="EMBL" id="EMO05217.1"/>
    </source>
</evidence>
<gene>
    <name evidence="1" type="ORF">LEP1GSC116_2280</name>
</gene>
<comment type="caution">
    <text evidence="1">The sequence shown here is derived from an EMBL/GenBank/DDBJ whole genome shotgun (WGS) entry which is preliminary data.</text>
</comment>
<sequence length="39" mass="4838">MNFEKNLRIFFTLENDLSCLILFPIYLQHFGSEEAFYWF</sequence>
<evidence type="ECO:0000313" key="2">
    <source>
        <dbReference type="Proteomes" id="UP000012092"/>
    </source>
</evidence>
<protein>
    <submittedName>
        <fullName evidence="1">Uncharacterized protein</fullName>
    </submittedName>
</protein>
<name>M6RAN5_LEPIR</name>
<reference evidence="1 2" key="1">
    <citation type="submission" date="2013-01" db="EMBL/GenBank/DDBJ databases">
        <authorList>
            <person name="Harkins D.M."/>
            <person name="Durkin A.S."/>
            <person name="Brinkac L.M."/>
            <person name="Haft D.H."/>
            <person name="Selengut J.D."/>
            <person name="Sanka R."/>
            <person name="DePew J."/>
            <person name="Purushe J."/>
            <person name="Picardeau M."/>
            <person name="Werts C."/>
            <person name="Goarant C."/>
            <person name="Vinetz J.M."/>
            <person name="Sutton G.G."/>
            <person name="Nierman W.C."/>
            <person name="Fouts D.E."/>
        </authorList>
    </citation>
    <scope>NUCLEOTIDE SEQUENCE [LARGE SCALE GENOMIC DNA]</scope>
    <source>
        <strain evidence="1 2">Verdun HP</strain>
    </source>
</reference>
<dbReference type="Proteomes" id="UP000012092">
    <property type="component" value="Unassembled WGS sequence"/>
</dbReference>
<dbReference type="AlphaFoldDB" id="M6RAN5"/>